<reference evidence="2" key="1">
    <citation type="submission" date="2019-08" db="EMBL/GenBank/DDBJ databases">
        <authorList>
            <person name="Kucharzyk K."/>
            <person name="Murdoch R.W."/>
            <person name="Higgins S."/>
            <person name="Loffler F."/>
        </authorList>
    </citation>
    <scope>NUCLEOTIDE SEQUENCE</scope>
</reference>
<evidence type="ECO:0000313" key="2">
    <source>
        <dbReference type="EMBL" id="MPM68230.1"/>
    </source>
</evidence>
<organism evidence="2">
    <name type="scientific">bioreactor metagenome</name>
    <dbReference type="NCBI Taxonomy" id="1076179"/>
    <lineage>
        <taxon>unclassified sequences</taxon>
        <taxon>metagenomes</taxon>
        <taxon>ecological metagenomes</taxon>
    </lineage>
</organism>
<protein>
    <submittedName>
        <fullName evidence="2">Uncharacterized protein</fullName>
    </submittedName>
</protein>
<comment type="caution">
    <text evidence="2">The sequence shown here is derived from an EMBL/GenBank/DDBJ whole genome shotgun (WGS) entry which is preliminary data.</text>
</comment>
<name>A0A645BS27_9ZZZZ</name>
<gene>
    <name evidence="2" type="ORF">SDC9_115161</name>
</gene>
<proteinExistence type="predicted"/>
<feature type="region of interest" description="Disordered" evidence="1">
    <location>
        <begin position="54"/>
        <end position="81"/>
    </location>
</feature>
<sequence>MDDAYSSDRNGVAEFCGVWRRSDAAVRLCRLGRGEDVDGDDDRRFPDGCGVAPIHRIEGGRRGRHQIHERRGEPDGGADAR</sequence>
<accession>A0A645BS27</accession>
<evidence type="ECO:0000256" key="1">
    <source>
        <dbReference type="SAM" id="MobiDB-lite"/>
    </source>
</evidence>
<dbReference type="EMBL" id="VSSQ01022137">
    <property type="protein sequence ID" value="MPM68230.1"/>
    <property type="molecule type" value="Genomic_DNA"/>
</dbReference>
<feature type="compositionally biased region" description="Basic and acidic residues" evidence="1">
    <location>
        <begin position="69"/>
        <end position="81"/>
    </location>
</feature>
<dbReference type="AlphaFoldDB" id="A0A645BS27"/>